<sequence>MNGLVLDASVAAIAVVEATPQGDALRARLVANPVHAPHLVDAEVGSVLRRHAAAGLIEPAQAAGALRMLSTLVTDRYPHGPLSGPAWSLRHNLSFYDALYVALAARLAVPLLTADARLARAPGLPCAVEVIS</sequence>
<comment type="function">
    <text evidence="6">Toxic component of a toxin-antitoxin (TA) system. An RNase.</text>
</comment>
<dbReference type="GO" id="GO:0000287">
    <property type="term" value="F:magnesium ion binding"/>
    <property type="evidence" value="ECO:0007669"/>
    <property type="project" value="UniProtKB-UniRule"/>
</dbReference>
<dbReference type="GO" id="GO:0004540">
    <property type="term" value="F:RNA nuclease activity"/>
    <property type="evidence" value="ECO:0007669"/>
    <property type="project" value="InterPro"/>
</dbReference>
<gene>
    <name evidence="6" type="primary">vapC</name>
    <name evidence="8" type="ORF">HOP40_29875</name>
</gene>
<dbReference type="InterPro" id="IPR002716">
    <property type="entry name" value="PIN_dom"/>
</dbReference>
<evidence type="ECO:0000256" key="5">
    <source>
        <dbReference type="ARBA" id="ARBA00022842"/>
    </source>
</evidence>
<dbReference type="HAMAP" id="MF_00265">
    <property type="entry name" value="VapC_Nob1"/>
    <property type="match status" value="1"/>
</dbReference>
<keyword evidence="1 6" id="KW-1277">Toxin-antitoxin system</keyword>
<evidence type="ECO:0000313" key="8">
    <source>
        <dbReference type="EMBL" id="QJY49443.1"/>
    </source>
</evidence>
<dbReference type="KEGG" id="pbro:HOP40_29875"/>
<evidence type="ECO:0000313" key="9">
    <source>
        <dbReference type="Proteomes" id="UP000505377"/>
    </source>
</evidence>
<dbReference type="InterPro" id="IPR044153">
    <property type="entry name" value="PIN_Pae0151-like"/>
</dbReference>
<dbReference type="AlphaFoldDB" id="A0A6M6JQD7"/>
<comment type="similarity">
    <text evidence="6">Belongs to the PINc/VapC protein family.</text>
</comment>
<dbReference type="CDD" id="cd09873">
    <property type="entry name" value="PIN_Pae0151-like"/>
    <property type="match status" value="1"/>
</dbReference>
<dbReference type="EC" id="3.1.-.-" evidence="6"/>
<evidence type="ECO:0000256" key="2">
    <source>
        <dbReference type="ARBA" id="ARBA00022722"/>
    </source>
</evidence>
<dbReference type="Gene3D" id="3.40.50.1010">
    <property type="entry name" value="5'-nuclease"/>
    <property type="match status" value="1"/>
</dbReference>
<dbReference type="GO" id="GO:0090729">
    <property type="term" value="F:toxin activity"/>
    <property type="evidence" value="ECO:0007669"/>
    <property type="project" value="UniProtKB-KW"/>
</dbReference>
<dbReference type="InterPro" id="IPR029060">
    <property type="entry name" value="PIN-like_dom_sf"/>
</dbReference>
<evidence type="ECO:0000256" key="3">
    <source>
        <dbReference type="ARBA" id="ARBA00022723"/>
    </source>
</evidence>
<organism evidence="8 9">
    <name type="scientific">Pseudonocardia broussonetiae</name>
    <dbReference type="NCBI Taxonomy" id="2736640"/>
    <lineage>
        <taxon>Bacteria</taxon>
        <taxon>Bacillati</taxon>
        <taxon>Actinomycetota</taxon>
        <taxon>Actinomycetes</taxon>
        <taxon>Pseudonocardiales</taxon>
        <taxon>Pseudonocardiaceae</taxon>
        <taxon>Pseudonocardia</taxon>
    </lineage>
</organism>
<dbReference type="Proteomes" id="UP000505377">
    <property type="component" value="Chromosome"/>
</dbReference>
<dbReference type="GO" id="GO:0016787">
    <property type="term" value="F:hydrolase activity"/>
    <property type="evidence" value="ECO:0007669"/>
    <property type="project" value="UniProtKB-KW"/>
</dbReference>
<feature type="domain" description="PIN" evidence="7">
    <location>
        <begin position="5"/>
        <end position="123"/>
    </location>
</feature>
<dbReference type="InterPro" id="IPR051619">
    <property type="entry name" value="TypeII_TA_RNase_PINc/VapC"/>
</dbReference>
<dbReference type="PANTHER" id="PTHR35901">
    <property type="entry name" value="RIBONUCLEASE VAPC3"/>
    <property type="match status" value="1"/>
</dbReference>
<reference evidence="8 9" key="1">
    <citation type="submission" date="2020-05" db="EMBL/GenBank/DDBJ databases">
        <authorList>
            <person name="Mo P."/>
        </authorList>
    </citation>
    <scope>NUCLEOTIDE SEQUENCE [LARGE SCALE GENOMIC DNA]</scope>
    <source>
        <strain evidence="8 9">Gen01</strain>
    </source>
</reference>
<dbReference type="InterPro" id="IPR022907">
    <property type="entry name" value="VapC_family"/>
</dbReference>
<feature type="binding site" evidence="6">
    <location>
        <position position="7"/>
    </location>
    <ligand>
        <name>Mg(2+)</name>
        <dbReference type="ChEBI" id="CHEBI:18420"/>
    </ligand>
</feature>
<dbReference type="EMBL" id="CP053564">
    <property type="protein sequence ID" value="QJY49443.1"/>
    <property type="molecule type" value="Genomic_DNA"/>
</dbReference>
<dbReference type="PANTHER" id="PTHR35901:SF1">
    <property type="entry name" value="EXONUCLEASE VAPC9"/>
    <property type="match status" value="1"/>
</dbReference>
<dbReference type="RefSeq" id="WP_172165206.1">
    <property type="nucleotide sequence ID" value="NZ_CP053564.1"/>
</dbReference>
<proteinExistence type="inferred from homology"/>
<keyword evidence="2 6" id="KW-0540">Nuclease</keyword>
<keyword evidence="4 6" id="KW-0378">Hydrolase</keyword>
<evidence type="ECO:0000256" key="6">
    <source>
        <dbReference type="HAMAP-Rule" id="MF_00265"/>
    </source>
</evidence>
<evidence type="ECO:0000256" key="1">
    <source>
        <dbReference type="ARBA" id="ARBA00022649"/>
    </source>
</evidence>
<evidence type="ECO:0000256" key="4">
    <source>
        <dbReference type="ARBA" id="ARBA00022801"/>
    </source>
</evidence>
<keyword evidence="6" id="KW-0800">Toxin</keyword>
<dbReference type="Pfam" id="PF01850">
    <property type="entry name" value="PIN"/>
    <property type="match status" value="1"/>
</dbReference>
<evidence type="ECO:0000259" key="7">
    <source>
        <dbReference type="Pfam" id="PF01850"/>
    </source>
</evidence>
<name>A0A6M6JQD7_9PSEU</name>
<accession>A0A6M6JQD7</accession>
<comment type="cofactor">
    <cofactor evidence="6">
        <name>Mg(2+)</name>
        <dbReference type="ChEBI" id="CHEBI:18420"/>
    </cofactor>
</comment>
<dbReference type="SUPFAM" id="SSF88723">
    <property type="entry name" value="PIN domain-like"/>
    <property type="match status" value="1"/>
</dbReference>
<feature type="binding site" evidence="6">
    <location>
        <position position="97"/>
    </location>
    <ligand>
        <name>Mg(2+)</name>
        <dbReference type="ChEBI" id="CHEBI:18420"/>
    </ligand>
</feature>
<keyword evidence="5 6" id="KW-0460">Magnesium</keyword>
<keyword evidence="3 6" id="KW-0479">Metal-binding</keyword>
<protein>
    <recommendedName>
        <fullName evidence="6">Ribonuclease VapC</fullName>
        <shortName evidence="6">RNase VapC</shortName>
        <ecNumber evidence="6">3.1.-.-</ecNumber>
    </recommendedName>
    <alternativeName>
        <fullName evidence="6">Toxin VapC</fullName>
    </alternativeName>
</protein>
<keyword evidence="9" id="KW-1185">Reference proteome</keyword>